<protein>
    <recommendedName>
        <fullName evidence="3">histidine kinase</fullName>
        <ecNumber evidence="3">2.7.13.3</ecNumber>
    </recommendedName>
</protein>
<keyword evidence="5" id="KW-0808">Transferase</keyword>
<dbReference type="CDD" id="cd00082">
    <property type="entry name" value="HisKA"/>
    <property type="match status" value="1"/>
</dbReference>
<keyword evidence="7 14" id="KW-0418">Kinase</keyword>
<dbReference type="InterPro" id="IPR003594">
    <property type="entry name" value="HATPase_dom"/>
</dbReference>
<dbReference type="InterPro" id="IPR005467">
    <property type="entry name" value="His_kinase_dom"/>
</dbReference>
<accession>A0ABX7PN41</accession>
<evidence type="ECO:0000256" key="1">
    <source>
        <dbReference type="ARBA" id="ARBA00000085"/>
    </source>
</evidence>
<dbReference type="InterPro" id="IPR036890">
    <property type="entry name" value="HATPase_C_sf"/>
</dbReference>
<dbReference type="Gene3D" id="1.10.287.130">
    <property type="match status" value="1"/>
</dbReference>
<dbReference type="EMBL" id="CP022295">
    <property type="protein sequence ID" value="QSR27135.1"/>
    <property type="molecule type" value="Genomic_DNA"/>
</dbReference>
<dbReference type="PRINTS" id="PR00344">
    <property type="entry name" value="BCTRLSENSOR"/>
</dbReference>
<feature type="domain" description="HAMP" evidence="13">
    <location>
        <begin position="190"/>
        <end position="252"/>
    </location>
</feature>
<dbReference type="Gene3D" id="3.30.565.10">
    <property type="entry name" value="Histidine kinase-like ATPase, C-terminal domain"/>
    <property type="match status" value="1"/>
</dbReference>
<keyword evidence="8 11" id="KW-1133">Transmembrane helix</keyword>
<dbReference type="RefSeq" id="WP_207006213.1">
    <property type="nucleotide sequence ID" value="NZ_CP022295.1"/>
</dbReference>
<sequence>MPRLLPRSLTSRLVVTAVALVAVVSLLIGAVTTLGMRAWLMDRLDNDVRGAVSRTAGGPGVGVGNRPPAIPGGDDGGRRFFGQPGLLSVFYTDAGDVGFVVSERGEFTSLDDATIDALRSAVDDHAETIEVPGHGTYRVMAARTDTGGEVLAGLPTDDVDEATLSLVRWEVALALLGILAAALAGTAVVRRQLRPLTEVAATAHAVAELPLDEGEIGVTERVPAHLTDPRTEAGQVGLALNQLLAHVESSLSARHRSEQQVRQFVADASHELRTPLTTIAGYTELARRQGDADTAAVALAKVQEEAGRMTALVEDLLLLARLDAGRPLEAEPVDLTRLLLEAVDDARVVAPDHRWQIVLPDDGEPIEVTGDRHRLHQVVTNLLGNARKYTPAGTVVTVTARPDGFDVHDDGPGFPADLVGTAFERFTRGDASRHRSDGVGLGLALVQAIVAAHGGHVTLASVPGDTVVRVRLTASS</sequence>
<dbReference type="SUPFAM" id="SSF55874">
    <property type="entry name" value="ATPase domain of HSP90 chaperone/DNA topoisomerase II/histidine kinase"/>
    <property type="match status" value="1"/>
</dbReference>
<evidence type="ECO:0000256" key="3">
    <source>
        <dbReference type="ARBA" id="ARBA00012438"/>
    </source>
</evidence>
<dbReference type="InterPro" id="IPR004358">
    <property type="entry name" value="Sig_transdc_His_kin-like_C"/>
</dbReference>
<reference evidence="14 15" key="1">
    <citation type="submission" date="2017-06" db="EMBL/GenBank/DDBJ databases">
        <title>Complete Genome Sequence of the Soil Carbazole-Degrading Bacterium Nocardioides aromaticivorans IC177.</title>
        <authorList>
            <person name="Vejarano F."/>
            <person name="Suzuki-Minakuchi C."/>
            <person name="Ohtsubo Y."/>
            <person name="Tsuda M."/>
            <person name="Okada K."/>
            <person name="Nojiri H."/>
        </authorList>
    </citation>
    <scope>NUCLEOTIDE SEQUENCE [LARGE SCALE GENOMIC DNA]</scope>
    <source>
        <strain evidence="14 15">IC177</strain>
    </source>
</reference>
<comment type="catalytic activity">
    <reaction evidence="1">
        <text>ATP + protein L-histidine = ADP + protein N-phospho-L-histidine.</text>
        <dbReference type="EC" id="2.7.13.3"/>
    </reaction>
</comment>
<evidence type="ECO:0000256" key="10">
    <source>
        <dbReference type="ARBA" id="ARBA00023136"/>
    </source>
</evidence>
<dbReference type="InterPro" id="IPR003660">
    <property type="entry name" value="HAMP_dom"/>
</dbReference>
<feature type="transmembrane region" description="Helical" evidence="11">
    <location>
        <begin position="12"/>
        <end position="36"/>
    </location>
</feature>
<evidence type="ECO:0000256" key="2">
    <source>
        <dbReference type="ARBA" id="ARBA00004236"/>
    </source>
</evidence>
<dbReference type="PROSITE" id="PS50109">
    <property type="entry name" value="HIS_KIN"/>
    <property type="match status" value="1"/>
</dbReference>
<dbReference type="PROSITE" id="PS50885">
    <property type="entry name" value="HAMP"/>
    <property type="match status" value="1"/>
</dbReference>
<evidence type="ECO:0000259" key="13">
    <source>
        <dbReference type="PROSITE" id="PS50885"/>
    </source>
</evidence>
<comment type="subcellular location">
    <subcellularLocation>
        <location evidence="2">Cell membrane</location>
    </subcellularLocation>
</comment>
<evidence type="ECO:0000256" key="5">
    <source>
        <dbReference type="ARBA" id="ARBA00022679"/>
    </source>
</evidence>
<dbReference type="Gene3D" id="6.10.340.10">
    <property type="match status" value="1"/>
</dbReference>
<organism evidence="14 15">
    <name type="scientific">Nocardioides aromaticivorans</name>
    <dbReference type="NCBI Taxonomy" id="200618"/>
    <lineage>
        <taxon>Bacteria</taxon>
        <taxon>Bacillati</taxon>
        <taxon>Actinomycetota</taxon>
        <taxon>Actinomycetes</taxon>
        <taxon>Propionibacteriales</taxon>
        <taxon>Nocardioidaceae</taxon>
        <taxon>Nocardioides</taxon>
    </lineage>
</organism>
<evidence type="ECO:0000313" key="14">
    <source>
        <dbReference type="EMBL" id="QSR27135.1"/>
    </source>
</evidence>
<keyword evidence="9" id="KW-0902">Two-component regulatory system</keyword>
<name>A0ABX7PN41_9ACTN</name>
<dbReference type="SMART" id="SM00388">
    <property type="entry name" value="HisKA"/>
    <property type="match status" value="1"/>
</dbReference>
<dbReference type="GO" id="GO:0016301">
    <property type="term" value="F:kinase activity"/>
    <property type="evidence" value="ECO:0007669"/>
    <property type="project" value="UniProtKB-KW"/>
</dbReference>
<keyword evidence="6 11" id="KW-0812">Transmembrane</keyword>
<gene>
    <name evidence="14" type="ORF">CFH99_16060</name>
</gene>
<evidence type="ECO:0000313" key="15">
    <source>
        <dbReference type="Proteomes" id="UP000662818"/>
    </source>
</evidence>
<dbReference type="InterPro" id="IPR050428">
    <property type="entry name" value="TCS_sensor_his_kinase"/>
</dbReference>
<keyword evidence="15" id="KW-1185">Reference proteome</keyword>
<evidence type="ECO:0000256" key="4">
    <source>
        <dbReference type="ARBA" id="ARBA00022553"/>
    </source>
</evidence>
<dbReference type="PANTHER" id="PTHR45436">
    <property type="entry name" value="SENSOR HISTIDINE KINASE YKOH"/>
    <property type="match status" value="1"/>
</dbReference>
<keyword evidence="10 11" id="KW-0472">Membrane</keyword>
<dbReference type="SMART" id="SM00387">
    <property type="entry name" value="HATPase_c"/>
    <property type="match status" value="1"/>
</dbReference>
<dbReference type="Pfam" id="PF00512">
    <property type="entry name" value="HisKA"/>
    <property type="match status" value="1"/>
</dbReference>
<dbReference type="EC" id="2.7.13.3" evidence="3"/>
<evidence type="ECO:0000256" key="7">
    <source>
        <dbReference type="ARBA" id="ARBA00022777"/>
    </source>
</evidence>
<evidence type="ECO:0000256" key="9">
    <source>
        <dbReference type="ARBA" id="ARBA00023012"/>
    </source>
</evidence>
<evidence type="ECO:0000256" key="8">
    <source>
        <dbReference type="ARBA" id="ARBA00022989"/>
    </source>
</evidence>
<evidence type="ECO:0000256" key="11">
    <source>
        <dbReference type="SAM" id="Phobius"/>
    </source>
</evidence>
<dbReference type="Pfam" id="PF02518">
    <property type="entry name" value="HATPase_c"/>
    <property type="match status" value="1"/>
</dbReference>
<dbReference type="PANTHER" id="PTHR45436:SF5">
    <property type="entry name" value="SENSOR HISTIDINE KINASE TRCS"/>
    <property type="match status" value="1"/>
</dbReference>
<dbReference type="CDD" id="cd00075">
    <property type="entry name" value="HATPase"/>
    <property type="match status" value="1"/>
</dbReference>
<dbReference type="SUPFAM" id="SSF47384">
    <property type="entry name" value="Homodimeric domain of signal transducing histidine kinase"/>
    <property type="match status" value="1"/>
</dbReference>
<proteinExistence type="predicted"/>
<dbReference type="InterPro" id="IPR036097">
    <property type="entry name" value="HisK_dim/P_sf"/>
</dbReference>
<evidence type="ECO:0000259" key="12">
    <source>
        <dbReference type="PROSITE" id="PS50109"/>
    </source>
</evidence>
<dbReference type="Proteomes" id="UP000662818">
    <property type="component" value="Chromosome"/>
</dbReference>
<feature type="domain" description="Histidine kinase" evidence="12">
    <location>
        <begin position="267"/>
        <end position="476"/>
    </location>
</feature>
<keyword evidence="4" id="KW-0597">Phosphoprotein</keyword>
<dbReference type="InterPro" id="IPR003661">
    <property type="entry name" value="HisK_dim/P_dom"/>
</dbReference>
<evidence type="ECO:0000256" key="6">
    <source>
        <dbReference type="ARBA" id="ARBA00022692"/>
    </source>
</evidence>